<evidence type="ECO:0000259" key="1">
    <source>
        <dbReference type="PROSITE" id="PS50805"/>
    </source>
</evidence>
<dbReference type="PROSITE" id="PS50805">
    <property type="entry name" value="KRAB"/>
    <property type="match status" value="1"/>
</dbReference>
<evidence type="ECO:0000313" key="3">
    <source>
        <dbReference type="Proteomes" id="UP000694547"/>
    </source>
</evidence>
<dbReference type="SUPFAM" id="SSF109640">
    <property type="entry name" value="KRAB domain (Kruppel-associated box)"/>
    <property type="match status" value="1"/>
</dbReference>
<keyword evidence="3" id="KW-1185">Reference proteome</keyword>
<organism evidence="2 3">
    <name type="scientific">Peromyscus maniculatus bairdii</name>
    <name type="common">Prairie deer mouse</name>
    <dbReference type="NCBI Taxonomy" id="230844"/>
    <lineage>
        <taxon>Eukaryota</taxon>
        <taxon>Metazoa</taxon>
        <taxon>Chordata</taxon>
        <taxon>Craniata</taxon>
        <taxon>Vertebrata</taxon>
        <taxon>Euteleostomi</taxon>
        <taxon>Mammalia</taxon>
        <taxon>Eutheria</taxon>
        <taxon>Euarchontoglires</taxon>
        <taxon>Glires</taxon>
        <taxon>Rodentia</taxon>
        <taxon>Myomorpha</taxon>
        <taxon>Muroidea</taxon>
        <taxon>Cricetidae</taxon>
        <taxon>Neotominae</taxon>
        <taxon>Peromyscus</taxon>
    </lineage>
</organism>
<dbReference type="PANTHER" id="PTHR23232">
    <property type="entry name" value="KRAB DOMAIN C2H2 ZINC FINGER"/>
    <property type="match status" value="1"/>
</dbReference>
<protein>
    <recommendedName>
        <fullName evidence="1">KRAB domain-containing protein</fullName>
    </recommendedName>
</protein>
<dbReference type="AlphaFoldDB" id="A0A8C8UQR3"/>
<proteinExistence type="predicted"/>
<dbReference type="Ensembl" id="ENSPEMT00000042161.1">
    <property type="protein sequence ID" value="ENSPEMP00000034289.1"/>
    <property type="gene ID" value="ENSPEMG00000025523.1"/>
</dbReference>
<accession>A0A8C8UQR3</accession>
<dbReference type="Proteomes" id="UP000694547">
    <property type="component" value="Chromosome 1"/>
</dbReference>
<dbReference type="Pfam" id="PF01352">
    <property type="entry name" value="KRAB"/>
    <property type="match status" value="1"/>
</dbReference>
<dbReference type="PANTHER" id="PTHR23232:SF158">
    <property type="entry name" value="KRAB DOMAIN-CONTAINING PROTEIN 5"/>
    <property type="match status" value="1"/>
</dbReference>
<reference evidence="2 3" key="1">
    <citation type="submission" date="2018-10" db="EMBL/GenBank/DDBJ databases">
        <title>Improved assembly of the deer mouse Peromyscus maniculatus genome.</title>
        <authorList>
            <person name="Lassance J.-M."/>
            <person name="Hoekstra H.E."/>
        </authorList>
    </citation>
    <scope>NUCLEOTIDE SEQUENCE [LARGE SCALE GENOMIC DNA]</scope>
</reference>
<dbReference type="CDD" id="cd07765">
    <property type="entry name" value="KRAB_A-box"/>
    <property type="match status" value="1"/>
</dbReference>
<dbReference type="SMART" id="SM00349">
    <property type="entry name" value="KRAB"/>
    <property type="match status" value="1"/>
</dbReference>
<dbReference type="Gene3D" id="6.10.140.140">
    <property type="match status" value="1"/>
</dbReference>
<dbReference type="GeneTree" id="ENSGT01140000282945"/>
<name>A0A8C8UQR3_PERMB</name>
<sequence length="86" mass="10181">MWTSPRRRNNAWTLKHSVWCHMIKLYLLFQGLLTFRDVSVYISQEEKECPDSSQRALYIDVMLENYNNLVSVGENILIVEFLTQAL</sequence>
<feature type="domain" description="KRAB" evidence="1">
    <location>
        <begin position="33"/>
        <end position="86"/>
    </location>
</feature>
<dbReference type="InterPro" id="IPR050169">
    <property type="entry name" value="Krueppel_C2H2_ZnF"/>
</dbReference>
<dbReference type="GO" id="GO:0006355">
    <property type="term" value="P:regulation of DNA-templated transcription"/>
    <property type="evidence" value="ECO:0007669"/>
    <property type="project" value="InterPro"/>
</dbReference>
<dbReference type="InterPro" id="IPR036051">
    <property type="entry name" value="KRAB_dom_sf"/>
</dbReference>
<dbReference type="InterPro" id="IPR001909">
    <property type="entry name" value="KRAB"/>
</dbReference>
<evidence type="ECO:0000313" key="2">
    <source>
        <dbReference type="Ensembl" id="ENSPEMP00000034289.1"/>
    </source>
</evidence>
<reference evidence="2" key="2">
    <citation type="submission" date="2025-08" db="UniProtKB">
        <authorList>
            <consortium name="Ensembl"/>
        </authorList>
    </citation>
    <scope>IDENTIFICATION</scope>
</reference>
<reference evidence="2" key="3">
    <citation type="submission" date="2025-09" db="UniProtKB">
        <authorList>
            <consortium name="Ensembl"/>
        </authorList>
    </citation>
    <scope>IDENTIFICATION</scope>
</reference>